<accession>A0ABT1CC71</accession>
<organism evidence="1 2">
    <name type="scientific">Mesorhizobium liriopis</name>
    <dbReference type="NCBI Taxonomy" id="2953882"/>
    <lineage>
        <taxon>Bacteria</taxon>
        <taxon>Pseudomonadati</taxon>
        <taxon>Pseudomonadota</taxon>
        <taxon>Alphaproteobacteria</taxon>
        <taxon>Hyphomicrobiales</taxon>
        <taxon>Phyllobacteriaceae</taxon>
        <taxon>Mesorhizobium</taxon>
    </lineage>
</organism>
<reference evidence="1 2" key="1">
    <citation type="submission" date="2022-06" db="EMBL/GenBank/DDBJ databases">
        <title>Mesorhizobium sp. strain RP14 Genome sequencing and assembly.</title>
        <authorList>
            <person name="Kim I."/>
        </authorList>
    </citation>
    <scope>NUCLEOTIDE SEQUENCE [LARGE SCALE GENOMIC DNA]</scope>
    <source>
        <strain evidence="2">RP14(2022)</strain>
    </source>
</reference>
<name>A0ABT1CC71_9HYPH</name>
<comment type="caution">
    <text evidence="1">The sequence shown here is derived from an EMBL/GenBank/DDBJ whole genome shotgun (WGS) entry which is preliminary data.</text>
</comment>
<gene>
    <name evidence="1" type="ORF">NGM99_21240</name>
</gene>
<proteinExistence type="predicted"/>
<evidence type="ECO:0000313" key="1">
    <source>
        <dbReference type="EMBL" id="MCO6052318.1"/>
    </source>
</evidence>
<protein>
    <submittedName>
        <fullName evidence="1">Uncharacterized protein</fullName>
    </submittedName>
</protein>
<dbReference type="Proteomes" id="UP001205906">
    <property type="component" value="Unassembled WGS sequence"/>
</dbReference>
<evidence type="ECO:0000313" key="2">
    <source>
        <dbReference type="Proteomes" id="UP001205906"/>
    </source>
</evidence>
<dbReference type="EMBL" id="JAMXQS010000015">
    <property type="protein sequence ID" value="MCO6052318.1"/>
    <property type="molecule type" value="Genomic_DNA"/>
</dbReference>
<dbReference type="RefSeq" id="WP_252822721.1">
    <property type="nucleotide sequence ID" value="NZ_JAMXQS010000015.1"/>
</dbReference>
<sequence length="80" mass="8562">MIADKGQLIVVWVGCAICGSAALHFDQSFELELLDCICDELARAATLSELIMRHPKPAIQLAGMGGMLGHDPPEDAQGRD</sequence>
<keyword evidence="2" id="KW-1185">Reference proteome</keyword>